<dbReference type="Proteomes" id="UP000053237">
    <property type="component" value="Unassembled WGS sequence"/>
</dbReference>
<proteinExistence type="predicted"/>
<dbReference type="EMBL" id="CAIX01000057">
    <property type="protein sequence ID" value="CCI43898.1"/>
    <property type="molecule type" value="Genomic_DNA"/>
</dbReference>
<keyword evidence="2" id="KW-1185">Reference proteome</keyword>
<reference evidence="1 2" key="1">
    <citation type="submission" date="2012-05" db="EMBL/GenBank/DDBJ databases">
        <title>Recombination and specialization in a pathogen metapopulation.</title>
        <authorList>
            <person name="Gardiner A."/>
            <person name="Kemen E."/>
            <person name="Schultz-Larsen T."/>
            <person name="MacLean D."/>
            <person name="Van Oosterhout C."/>
            <person name="Jones J.D.G."/>
        </authorList>
    </citation>
    <scope>NUCLEOTIDE SEQUENCE [LARGE SCALE GENOMIC DNA]</scope>
    <source>
        <strain evidence="1 2">Ac Nc2</strain>
    </source>
</reference>
<dbReference type="InParanoid" id="A0A024GAY7"/>
<name>A0A024GAY7_9STRA</name>
<comment type="caution">
    <text evidence="1">The sequence shown here is derived from an EMBL/GenBank/DDBJ whole genome shotgun (WGS) entry which is preliminary data.</text>
</comment>
<gene>
    <name evidence="1" type="ORF">BN9_046820</name>
</gene>
<organism evidence="1 2">
    <name type="scientific">Albugo candida</name>
    <dbReference type="NCBI Taxonomy" id="65357"/>
    <lineage>
        <taxon>Eukaryota</taxon>
        <taxon>Sar</taxon>
        <taxon>Stramenopiles</taxon>
        <taxon>Oomycota</taxon>
        <taxon>Peronosporomycetes</taxon>
        <taxon>Albuginales</taxon>
        <taxon>Albuginaceae</taxon>
        <taxon>Albugo</taxon>
    </lineage>
</organism>
<evidence type="ECO:0000313" key="1">
    <source>
        <dbReference type="EMBL" id="CCI43898.1"/>
    </source>
</evidence>
<accession>A0A024GAY7</accession>
<dbReference type="AlphaFoldDB" id="A0A024GAY7"/>
<protein>
    <submittedName>
        <fullName evidence="1">Uncharacterized protein</fullName>
    </submittedName>
</protein>
<sequence>MSASMEKSRTGMNVFRILRSCKTPLWIKMFALFGHSIRFCSLISGRCCENESRLVLLSIVRDNKDWETHKLFVFQISLETTRKI</sequence>
<evidence type="ECO:0000313" key="2">
    <source>
        <dbReference type="Proteomes" id="UP000053237"/>
    </source>
</evidence>